<organism evidence="1 2">
    <name type="scientific">Sphingobacterium griseoflavum</name>
    <dbReference type="NCBI Taxonomy" id="1474952"/>
    <lineage>
        <taxon>Bacteria</taxon>
        <taxon>Pseudomonadati</taxon>
        <taxon>Bacteroidota</taxon>
        <taxon>Sphingobacteriia</taxon>
        <taxon>Sphingobacteriales</taxon>
        <taxon>Sphingobacteriaceae</taxon>
        <taxon>Sphingobacterium</taxon>
    </lineage>
</organism>
<protein>
    <recommendedName>
        <fullName evidence="3">Histidine kinase</fullName>
    </recommendedName>
</protein>
<keyword evidence="2" id="KW-1185">Reference proteome</keyword>
<proteinExistence type="predicted"/>
<dbReference type="Gene3D" id="2.130.10.10">
    <property type="entry name" value="YVTN repeat-like/Quinoprotein amine dehydrogenase"/>
    <property type="match status" value="4"/>
</dbReference>
<reference evidence="2" key="1">
    <citation type="journal article" date="2019" name="Int. J. Syst. Evol. Microbiol.">
        <title>The Global Catalogue of Microorganisms (GCM) 10K type strain sequencing project: providing services to taxonomists for standard genome sequencing and annotation.</title>
        <authorList>
            <consortium name="The Broad Institute Genomics Platform"/>
            <consortium name="The Broad Institute Genome Sequencing Center for Infectious Disease"/>
            <person name="Wu L."/>
            <person name="Ma J."/>
        </authorList>
    </citation>
    <scope>NUCLEOTIDE SEQUENCE [LARGE SCALE GENOMIC DNA]</scope>
    <source>
        <strain evidence="2">CGMCC 1.12966</strain>
    </source>
</reference>
<dbReference type="InterPro" id="IPR015943">
    <property type="entry name" value="WD40/YVTN_repeat-like_dom_sf"/>
</dbReference>
<comment type="caution">
    <text evidence="1">The sequence shown here is derived from an EMBL/GenBank/DDBJ whole genome shotgun (WGS) entry which is preliminary data.</text>
</comment>
<dbReference type="SUPFAM" id="SSF63829">
    <property type="entry name" value="Calcium-dependent phosphotriesterase"/>
    <property type="match status" value="2"/>
</dbReference>
<accession>A0ABQ3HSZ6</accession>
<dbReference type="Pfam" id="PF07494">
    <property type="entry name" value="Reg_prop"/>
    <property type="match status" value="3"/>
</dbReference>
<dbReference type="Proteomes" id="UP000620550">
    <property type="component" value="Unassembled WGS sequence"/>
</dbReference>
<name>A0ABQ3HSZ6_9SPHI</name>
<sequence length="342" mass="38628">MQNCLVLLTFAFCTACTAQHERDSENRKPSLQKEQAASLHGPETIVRTIKQDRKGNIWIASWDGVFKYDGTSFANMTEKVSTARFFAVLEDRAGNFWFSTVGSGVYYYDGKSFRQFTTAQGLASDTVTDIYEDSKGHIWFSTAKGASKYDGHSFQNFTEKDGLIDNNLNSIMEDHTGQFWFATSGNTYRYDGKSFSMVTHEGRPFTNVRSMIAGKNGNVWLAGNDGLWLYNKTTFTNFTQKFVGYVYEDSEGNIWTSTNSGMAKKSPNDLSNNNDEGTWMITRYQATSLHNSKVLPDIMKSNETMIFGITEAADGSMWFGTLQGVYRYDGDTFNDFKNHSPR</sequence>
<evidence type="ECO:0008006" key="3">
    <source>
        <dbReference type="Google" id="ProtNLM"/>
    </source>
</evidence>
<gene>
    <name evidence="1" type="ORF">GCM10017764_09270</name>
</gene>
<dbReference type="EMBL" id="BNAF01000003">
    <property type="protein sequence ID" value="GHE28843.1"/>
    <property type="molecule type" value="Genomic_DNA"/>
</dbReference>
<evidence type="ECO:0000313" key="1">
    <source>
        <dbReference type="EMBL" id="GHE28843.1"/>
    </source>
</evidence>
<dbReference type="InterPro" id="IPR011110">
    <property type="entry name" value="Reg_prop"/>
</dbReference>
<evidence type="ECO:0000313" key="2">
    <source>
        <dbReference type="Proteomes" id="UP000620550"/>
    </source>
</evidence>